<dbReference type="Proteomes" id="UP000029393">
    <property type="component" value="Unassembled WGS sequence"/>
</dbReference>
<evidence type="ECO:0000313" key="3">
    <source>
        <dbReference type="Proteomes" id="UP000029393"/>
    </source>
</evidence>
<sequence length="51" mass="5485">MLVHPQAVPHVGPEPVISSKARQRLPKGGHGDAPSQTHGMPLLHRRGVRGH</sequence>
<feature type="region of interest" description="Disordered" evidence="1">
    <location>
        <begin position="1"/>
        <end position="51"/>
    </location>
</feature>
<name>A0A091BA54_9GAMM</name>
<protein>
    <submittedName>
        <fullName evidence="2">Uncharacterized protein</fullName>
    </submittedName>
</protein>
<dbReference type="PATRIC" id="fig|1384056.3.peg.19"/>
<comment type="caution">
    <text evidence="2">The sequence shown here is derived from an EMBL/GenBank/DDBJ whole genome shotgun (WGS) entry which is preliminary data.</text>
</comment>
<reference evidence="2 3" key="1">
    <citation type="submission" date="2013-09" db="EMBL/GenBank/DDBJ databases">
        <title>Genome sequencing of Arenimonas metalli.</title>
        <authorList>
            <person name="Chen F."/>
            <person name="Wang G."/>
        </authorList>
    </citation>
    <scope>NUCLEOTIDE SEQUENCE [LARGE SCALE GENOMIC DNA]</scope>
    <source>
        <strain evidence="2 3">CF5-1</strain>
    </source>
</reference>
<proteinExistence type="predicted"/>
<keyword evidence="3" id="KW-1185">Reference proteome</keyword>
<organism evidence="2 3">
    <name type="scientific">Arenimonas metalli CF5-1</name>
    <dbReference type="NCBI Taxonomy" id="1384056"/>
    <lineage>
        <taxon>Bacteria</taxon>
        <taxon>Pseudomonadati</taxon>
        <taxon>Pseudomonadota</taxon>
        <taxon>Gammaproteobacteria</taxon>
        <taxon>Lysobacterales</taxon>
        <taxon>Lysobacteraceae</taxon>
        <taxon>Arenimonas</taxon>
    </lineage>
</organism>
<dbReference type="EMBL" id="AVCK01000001">
    <property type="protein sequence ID" value="KFN48367.1"/>
    <property type="molecule type" value="Genomic_DNA"/>
</dbReference>
<gene>
    <name evidence="2" type="ORF">N787_00100</name>
</gene>
<evidence type="ECO:0000313" key="2">
    <source>
        <dbReference type="EMBL" id="KFN48367.1"/>
    </source>
</evidence>
<accession>A0A091BA54</accession>
<dbReference type="AlphaFoldDB" id="A0A091BA54"/>
<evidence type="ECO:0000256" key="1">
    <source>
        <dbReference type="SAM" id="MobiDB-lite"/>
    </source>
</evidence>